<dbReference type="EMBL" id="JBJKFK010000315">
    <property type="protein sequence ID" value="KAL3317876.1"/>
    <property type="molecule type" value="Genomic_DNA"/>
</dbReference>
<evidence type="ECO:0000256" key="9">
    <source>
        <dbReference type="ARBA" id="ARBA00023242"/>
    </source>
</evidence>
<keyword evidence="4" id="KW-0678">Repressor</keyword>
<keyword evidence="5" id="KW-0378">Hydrolase</keyword>
<evidence type="ECO:0000256" key="6">
    <source>
        <dbReference type="ARBA" id="ARBA00022853"/>
    </source>
</evidence>
<dbReference type="Pfam" id="PF00850">
    <property type="entry name" value="Hist_deacetyl"/>
    <property type="match status" value="1"/>
</dbReference>
<organism evidence="14 15">
    <name type="scientific">Cichlidogyrus casuarinus</name>
    <dbReference type="NCBI Taxonomy" id="1844966"/>
    <lineage>
        <taxon>Eukaryota</taxon>
        <taxon>Metazoa</taxon>
        <taxon>Spiralia</taxon>
        <taxon>Lophotrochozoa</taxon>
        <taxon>Platyhelminthes</taxon>
        <taxon>Monogenea</taxon>
        <taxon>Monopisthocotylea</taxon>
        <taxon>Dactylogyridea</taxon>
        <taxon>Ancyrocephalidae</taxon>
        <taxon>Cichlidogyrus</taxon>
    </lineage>
</organism>
<dbReference type="EC" id="3.5.1.98" evidence="3"/>
<dbReference type="GO" id="GO:0005634">
    <property type="term" value="C:nucleus"/>
    <property type="evidence" value="ECO:0007669"/>
    <property type="project" value="UniProtKB-SubCell"/>
</dbReference>
<dbReference type="InterPro" id="IPR023696">
    <property type="entry name" value="Ureohydrolase_dom_sf"/>
</dbReference>
<keyword evidence="8" id="KW-0804">Transcription</keyword>
<sequence>MKKLGFVYDDSLVKDMCKSKKFGERMEIVMDLMRSYGLFRYFSRIPPLNMESFESDLMTILGFFSEEYIRRFLDFARSYEEALDSSVLLNDSLEEFGLSYDCSGFEGVYSYAMSSVRGTIAAVDALLKNQCTAAINWFGGWHHGKRASASGFCYFNDIGIAIMRILQKDPTLKILYIDLDLHHGDGVEEAFAYSRNVVTFSVHHAARGFYPGTGNCDSSSGYGPGRFSAFNFPMNEGATDENFIKHLPIVLSAIEQSLKPNFVILQLGADGLCTDPHKIFNLTASSQCAFVHLTSLVLSWNLPTLILGGGGYNFPDTARLWTCVTHSVIQHFHPETYFPSQNLYFSSPIEIKEDIPEINSFKEFGPDFTLSISPGLRPNKNTEEYLETQVKRLLCQLEEYKVFRK</sequence>
<evidence type="ECO:0000256" key="4">
    <source>
        <dbReference type="ARBA" id="ARBA00022491"/>
    </source>
</evidence>
<evidence type="ECO:0000256" key="10">
    <source>
        <dbReference type="ARBA" id="ARBA00049136"/>
    </source>
</evidence>
<dbReference type="PANTHER" id="PTHR10625">
    <property type="entry name" value="HISTONE DEACETYLASE HDAC1-RELATED"/>
    <property type="match status" value="1"/>
</dbReference>
<comment type="catalytic activity">
    <reaction evidence="10">
        <text>N(6)-acetyl-L-lysyl-[protein] + H2O = L-lysyl-[protein] + acetate</text>
        <dbReference type="Rhea" id="RHEA:58108"/>
        <dbReference type="Rhea" id="RHEA-COMP:9752"/>
        <dbReference type="Rhea" id="RHEA-COMP:10731"/>
        <dbReference type="ChEBI" id="CHEBI:15377"/>
        <dbReference type="ChEBI" id="CHEBI:29969"/>
        <dbReference type="ChEBI" id="CHEBI:30089"/>
        <dbReference type="ChEBI" id="CHEBI:61930"/>
    </reaction>
    <physiologicalReaction direction="left-to-right" evidence="10">
        <dbReference type="Rhea" id="RHEA:58109"/>
    </physiologicalReaction>
</comment>
<dbReference type="PANTHER" id="PTHR10625:SF14">
    <property type="entry name" value="HISTONE DEACETYLASE 8"/>
    <property type="match status" value="1"/>
</dbReference>
<dbReference type="InterPro" id="IPR000286">
    <property type="entry name" value="HDACs"/>
</dbReference>
<comment type="similarity">
    <text evidence="2">Belongs to the histone deacetylase family. HD type 1 subfamily.</text>
</comment>
<reference evidence="14 15" key="1">
    <citation type="submission" date="2024-11" db="EMBL/GenBank/DDBJ databases">
        <title>Adaptive evolution of stress response genes in parasites aligns with host niche diversity.</title>
        <authorList>
            <person name="Hahn C."/>
            <person name="Resl P."/>
        </authorList>
    </citation>
    <scope>NUCLEOTIDE SEQUENCE [LARGE SCALE GENOMIC DNA]</scope>
    <source>
        <strain evidence="14">EGGRZ-B1_66</strain>
        <tissue evidence="14">Body</tissue>
    </source>
</reference>
<comment type="catalytic activity">
    <reaction evidence="12">
        <text>N(6)-acetyl-L-lysyl-[histone] + H2O = L-lysyl-[histone] + acetate</text>
        <dbReference type="Rhea" id="RHEA:58196"/>
        <dbReference type="Rhea" id="RHEA-COMP:9845"/>
        <dbReference type="Rhea" id="RHEA-COMP:11338"/>
        <dbReference type="ChEBI" id="CHEBI:15377"/>
        <dbReference type="ChEBI" id="CHEBI:29969"/>
        <dbReference type="ChEBI" id="CHEBI:30089"/>
        <dbReference type="ChEBI" id="CHEBI:61930"/>
        <dbReference type="EC" id="3.5.1.98"/>
    </reaction>
    <physiologicalReaction direction="left-to-right" evidence="12">
        <dbReference type="Rhea" id="RHEA:58197"/>
    </physiologicalReaction>
</comment>
<dbReference type="InterPro" id="IPR037138">
    <property type="entry name" value="His_deacetylse_dom_sf"/>
</dbReference>
<evidence type="ECO:0000256" key="2">
    <source>
        <dbReference type="ARBA" id="ARBA00006457"/>
    </source>
</evidence>
<keyword evidence="7" id="KW-0805">Transcription regulation</keyword>
<proteinExistence type="inferred from homology"/>
<dbReference type="GO" id="GO:0141221">
    <property type="term" value="F:histone deacetylase activity, hydrolytic mechanism"/>
    <property type="evidence" value="ECO:0007669"/>
    <property type="project" value="UniProtKB-EC"/>
</dbReference>
<evidence type="ECO:0000256" key="7">
    <source>
        <dbReference type="ARBA" id="ARBA00023015"/>
    </source>
</evidence>
<keyword evidence="6" id="KW-0156">Chromatin regulator</keyword>
<evidence type="ECO:0000313" key="15">
    <source>
        <dbReference type="Proteomes" id="UP001626550"/>
    </source>
</evidence>
<evidence type="ECO:0000256" key="1">
    <source>
        <dbReference type="ARBA" id="ARBA00004123"/>
    </source>
</evidence>
<evidence type="ECO:0000256" key="12">
    <source>
        <dbReference type="ARBA" id="ARBA00049416"/>
    </source>
</evidence>
<evidence type="ECO:0000313" key="14">
    <source>
        <dbReference type="EMBL" id="KAL3317876.1"/>
    </source>
</evidence>
<gene>
    <name evidence="14" type="primary">HDAC8</name>
    <name evidence="14" type="ORF">Ciccas_003473</name>
</gene>
<dbReference type="AlphaFoldDB" id="A0ABD2QGK5"/>
<evidence type="ECO:0000259" key="13">
    <source>
        <dbReference type="Pfam" id="PF00850"/>
    </source>
</evidence>
<accession>A0ABD2QGK5</accession>
<keyword evidence="15" id="KW-1185">Reference proteome</keyword>
<comment type="catalytic activity">
    <reaction evidence="11">
        <text>N(6)-(2E)-butenoyl-L-lysyl-[protein] + H2O = (2E)-2-butenoate + L-lysyl-[protein]</text>
        <dbReference type="Rhea" id="RHEA:69172"/>
        <dbReference type="Rhea" id="RHEA-COMP:9752"/>
        <dbReference type="Rhea" id="RHEA-COMP:13707"/>
        <dbReference type="ChEBI" id="CHEBI:15377"/>
        <dbReference type="ChEBI" id="CHEBI:29969"/>
        <dbReference type="ChEBI" id="CHEBI:35899"/>
        <dbReference type="ChEBI" id="CHEBI:137954"/>
    </reaction>
    <physiologicalReaction direction="left-to-right" evidence="11">
        <dbReference type="Rhea" id="RHEA:69173"/>
    </physiologicalReaction>
</comment>
<evidence type="ECO:0000256" key="3">
    <source>
        <dbReference type="ARBA" id="ARBA00012111"/>
    </source>
</evidence>
<comment type="subcellular location">
    <subcellularLocation>
        <location evidence="1">Nucleus</location>
    </subcellularLocation>
</comment>
<protein>
    <recommendedName>
        <fullName evidence="3">histone deacetylase</fullName>
        <ecNumber evidence="3">3.5.1.98</ecNumber>
    </recommendedName>
</protein>
<keyword evidence="9" id="KW-0539">Nucleus</keyword>
<evidence type="ECO:0000256" key="5">
    <source>
        <dbReference type="ARBA" id="ARBA00022801"/>
    </source>
</evidence>
<dbReference type="PRINTS" id="PR01270">
    <property type="entry name" value="HDASUPER"/>
</dbReference>
<evidence type="ECO:0000256" key="11">
    <source>
        <dbReference type="ARBA" id="ARBA00049193"/>
    </source>
</evidence>
<feature type="domain" description="Histone deacetylase" evidence="13">
    <location>
        <begin position="24"/>
        <end position="326"/>
    </location>
</feature>
<evidence type="ECO:0000256" key="8">
    <source>
        <dbReference type="ARBA" id="ARBA00023163"/>
    </source>
</evidence>
<dbReference type="SUPFAM" id="SSF52768">
    <property type="entry name" value="Arginase/deacetylase"/>
    <property type="match status" value="1"/>
</dbReference>
<name>A0ABD2QGK5_9PLAT</name>
<dbReference type="InterPro" id="IPR023801">
    <property type="entry name" value="His_deacetylse_dom"/>
</dbReference>
<comment type="caution">
    <text evidence="14">The sequence shown here is derived from an EMBL/GenBank/DDBJ whole genome shotgun (WGS) entry which is preliminary data.</text>
</comment>
<dbReference type="Gene3D" id="3.40.800.20">
    <property type="entry name" value="Histone deacetylase domain"/>
    <property type="match status" value="1"/>
</dbReference>
<dbReference type="Proteomes" id="UP001626550">
    <property type="component" value="Unassembled WGS sequence"/>
</dbReference>